<evidence type="ECO:0000313" key="2">
    <source>
        <dbReference type="EMBL" id="EDF5515190.1"/>
    </source>
</evidence>
<reference evidence="2" key="1">
    <citation type="submission" date="2019-10" db="EMBL/GenBank/DDBJ databases">
        <authorList>
            <consortium name="PulseNet: The National Subtyping Network for Foodborne Disease Surveillance"/>
            <person name="Tarr C.L."/>
            <person name="Trees E."/>
            <person name="Katz L.S."/>
            <person name="Carleton-Romer H.A."/>
            <person name="Stroika S."/>
            <person name="Kucerova Z."/>
            <person name="Roache K.F."/>
            <person name="Sabol A.L."/>
            <person name="Besser J."/>
            <person name="Gerner-Smidt P."/>
        </authorList>
    </citation>
    <scope>NUCLEOTIDE SEQUENCE</scope>
    <source>
        <strain evidence="2">PNUSAS102632</strain>
    </source>
</reference>
<protein>
    <submittedName>
        <fullName evidence="2">CaiF/GrlA family transcriptional regulator</fullName>
    </submittedName>
</protein>
<gene>
    <name evidence="2" type="ORF">GB848_19860</name>
</gene>
<dbReference type="InterPro" id="IPR020357">
    <property type="entry name" value="Tscrpt_reg_CaiF/GrlA"/>
</dbReference>
<organism evidence="2">
    <name type="scientific">Salmonella enterica</name>
    <name type="common">Salmonella choleraesuis</name>
    <dbReference type="NCBI Taxonomy" id="28901"/>
    <lineage>
        <taxon>Bacteria</taxon>
        <taxon>Pseudomonadati</taxon>
        <taxon>Pseudomonadota</taxon>
        <taxon>Gammaproteobacteria</taxon>
        <taxon>Enterobacterales</taxon>
        <taxon>Enterobacteriaceae</taxon>
        <taxon>Salmonella</taxon>
    </lineage>
</organism>
<accession>A0A628V755</accession>
<dbReference type="Gene3D" id="1.10.10.10">
    <property type="entry name" value="Winged helix-like DNA-binding domain superfamily/Winged helix DNA-binding domain"/>
    <property type="match status" value="1"/>
</dbReference>
<dbReference type="InterPro" id="IPR036388">
    <property type="entry name" value="WH-like_DNA-bd_sf"/>
</dbReference>
<feature type="region of interest" description="Disordered" evidence="1">
    <location>
        <begin position="1"/>
        <end position="37"/>
    </location>
</feature>
<dbReference type="Pfam" id="PF07180">
    <property type="entry name" value="CaiF_GrlA"/>
    <property type="match status" value="1"/>
</dbReference>
<dbReference type="GO" id="GO:0006351">
    <property type="term" value="P:DNA-templated transcription"/>
    <property type="evidence" value="ECO:0007669"/>
    <property type="project" value="InterPro"/>
</dbReference>
<dbReference type="AlphaFoldDB" id="A0A628V755"/>
<dbReference type="EMBL" id="AAMBER010000016">
    <property type="protein sequence ID" value="EDF5515190.1"/>
    <property type="molecule type" value="Genomic_DNA"/>
</dbReference>
<comment type="caution">
    <text evidence="2">The sequence shown here is derived from an EMBL/GenBank/DDBJ whole genome shotgun (WGS) entry which is preliminary data.</text>
</comment>
<sequence>MDNMDKKHSLHNRPDINNGATEKKTQQKRVRKLSQSNHHDYRLPAGMECREGEPLYLAISRWCLKEGRWISLGDIALAFGLQPRRASYQMSYITRKPGRVVCLTRFIPDESTRRPRCEIRVERILVAPPDPRRGSEPAAEGRGMPGMRRTRVGNAMAGSGRLWDALLRDVRKGHDDD</sequence>
<name>A0A628V755_SALER</name>
<proteinExistence type="predicted"/>
<evidence type="ECO:0000256" key="1">
    <source>
        <dbReference type="SAM" id="MobiDB-lite"/>
    </source>
</evidence>
<feature type="region of interest" description="Disordered" evidence="1">
    <location>
        <begin position="129"/>
        <end position="148"/>
    </location>
</feature>